<proteinExistence type="predicted"/>
<evidence type="ECO:0000256" key="3">
    <source>
        <dbReference type="ARBA" id="ARBA00023237"/>
    </source>
</evidence>
<accession>A0A1M5Q1G6</accession>
<dbReference type="PANTHER" id="PTHR30329:SF21">
    <property type="entry name" value="LIPOPROTEIN YIAD-RELATED"/>
    <property type="match status" value="1"/>
</dbReference>
<name>A0A1M5Q1G6_9FLAO</name>
<evidence type="ECO:0000256" key="4">
    <source>
        <dbReference type="PROSITE-ProRule" id="PRU00473"/>
    </source>
</evidence>
<keyword evidence="7" id="KW-1185">Reference proteome</keyword>
<organism evidence="6 7">
    <name type="scientific">Flavobacterium fluvii</name>
    <dbReference type="NCBI Taxonomy" id="468056"/>
    <lineage>
        <taxon>Bacteria</taxon>
        <taxon>Pseudomonadati</taxon>
        <taxon>Bacteroidota</taxon>
        <taxon>Flavobacteriia</taxon>
        <taxon>Flavobacteriales</taxon>
        <taxon>Flavobacteriaceae</taxon>
        <taxon>Flavobacterium</taxon>
    </lineage>
</organism>
<dbReference type="InterPro" id="IPR036737">
    <property type="entry name" value="OmpA-like_sf"/>
</dbReference>
<sequence>MTDMATGKLLPDSKISLFDSKYNLINTGVTDVKGNYTFAVECGKTYNVRAAKPEYLTKELKVVIAKENNGRTNLDIALEKEKCQVAVGDDLGKCFGIKMIYFDLDKYNIRREAALDLEKILDVLKENPTMKLDIRSHTDSRASHKYNEALSDNRAKSTISWLVQNGVDQSRLTGKGYGETQLVNKCADDVKCTEEEHQLNRRSEFIITAL</sequence>
<dbReference type="AlphaFoldDB" id="A0A1M5Q1G6"/>
<dbReference type="CDD" id="cd07185">
    <property type="entry name" value="OmpA_C-like"/>
    <property type="match status" value="1"/>
</dbReference>
<reference evidence="7" key="1">
    <citation type="submission" date="2016-11" db="EMBL/GenBank/DDBJ databases">
        <authorList>
            <person name="Varghese N."/>
            <person name="Submissions S."/>
        </authorList>
    </citation>
    <scope>NUCLEOTIDE SEQUENCE [LARGE SCALE GENOMIC DNA]</scope>
    <source>
        <strain evidence="7">DSM 19978</strain>
    </source>
</reference>
<keyword evidence="6" id="KW-0449">Lipoprotein</keyword>
<evidence type="ECO:0000256" key="2">
    <source>
        <dbReference type="ARBA" id="ARBA00023136"/>
    </source>
</evidence>
<dbReference type="STRING" id="468056.SAMN05443549_1161"/>
<dbReference type="InterPro" id="IPR008969">
    <property type="entry name" value="CarboxyPept-like_regulatory"/>
</dbReference>
<dbReference type="Proteomes" id="UP000184516">
    <property type="component" value="Unassembled WGS sequence"/>
</dbReference>
<dbReference type="PROSITE" id="PS51123">
    <property type="entry name" value="OMPA_2"/>
    <property type="match status" value="1"/>
</dbReference>
<dbReference type="InterPro" id="IPR006664">
    <property type="entry name" value="OMP_bac"/>
</dbReference>
<feature type="domain" description="OmpA-like" evidence="5">
    <location>
        <begin position="89"/>
        <end position="210"/>
    </location>
</feature>
<dbReference type="SUPFAM" id="SSF103088">
    <property type="entry name" value="OmpA-like"/>
    <property type="match status" value="1"/>
</dbReference>
<dbReference type="GO" id="GO:0009279">
    <property type="term" value="C:cell outer membrane"/>
    <property type="evidence" value="ECO:0007669"/>
    <property type="project" value="UniProtKB-SubCell"/>
</dbReference>
<dbReference type="Pfam" id="PF00691">
    <property type="entry name" value="OmpA"/>
    <property type="match status" value="1"/>
</dbReference>
<keyword evidence="2 4" id="KW-0472">Membrane</keyword>
<dbReference type="InterPro" id="IPR006665">
    <property type="entry name" value="OmpA-like"/>
</dbReference>
<protein>
    <submittedName>
        <fullName evidence="6">Peptidoglycan-associated lipoprotein</fullName>
    </submittedName>
</protein>
<evidence type="ECO:0000313" key="6">
    <source>
        <dbReference type="EMBL" id="SHH07888.1"/>
    </source>
</evidence>
<gene>
    <name evidence="6" type="ORF">SAMN05443549_1161</name>
</gene>
<dbReference type="PRINTS" id="PR01021">
    <property type="entry name" value="OMPADOMAIN"/>
</dbReference>
<evidence type="ECO:0000313" key="7">
    <source>
        <dbReference type="Proteomes" id="UP000184516"/>
    </source>
</evidence>
<dbReference type="EMBL" id="FQWB01000016">
    <property type="protein sequence ID" value="SHH07888.1"/>
    <property type="molecule type" value="Genomic_DNA"/>
</dbReference>
<dbReference type="InterPro" id="IPR050330">
    <property type="entry name" value="Bact_OuterMem_StrucFunc"/>
</dbReference>
<comment type="subcellular location">
    <subcellularLocation>
        <location evidence="1">Cell outer membrane</location>
    </subcellularLocation>
</comment>
<dbReference type="PANTHER" id="PTHR30329">
    <property type="entry name" value="STATOR ELEMENT OF FLAGELLAR MOTOR COMPLEX"/>
    <property type="match status" value="1"/>
</dbReference>
<dbReference type="Gene3D" id="2.60.40.1120">
    <property type="entry name" value="Carboxypeptidase-like, regulatory domain"/>
    <property type="match status" value="1"/>
</dbReference>
<evidence type="ECO:0000256" key="1">
    <source>
        <dbReference type="ARBA" id="ARBA00004442"/>
    </source>
</evidence>
<evidence type="ECO:0000259" key="5">
    <source>
        <dbReference type="PROSITE" id="PS51123"/>
    </source>
</evidence>
<dbReference type="SUPFAM" id="SSF49464">
    <property type="entry name" value="Carboxypeptidase regulatory domain-like"/>
    <property type="match status" value="1"/>
</dbReference>
<dbReference type="Gene3D" id="3.30.1330.60">
    <property type="entry name" value="OmpA-like domain"/>
    <property type="match status" value="1"/>
</dbReference>
<keyword evidence="3" id="KW-0998">Cell outer membrane</keyword>